<dbReference type="EMBL" id="BAAAHH010000034">
    <property type="protein sequence ID" value="GAA0964609.1"/>
    <property type="molecule type" value="Genomic_DNA"/>
</dbReference>
<dbReference type="RefSeq" id="WP_344244953.1">
    <property type="nucleotide sequence ID" value="NZ_BAAAHH010000034.1"/>
</dbReference>
<evidence type="ECO:0000256" key="2">
    <source>
        <dbReference type="ARBA" id="ARBA00009077"/>
    </source>
</evidence>
<accession>A0ABN1RUZ0</accession>
<proteinExistence type="inferred from homology"/>
<dbReference type="PIRSF" id="PIRSF001434">
    <property type="entry name" value="CGS"/>
    <property type="match status" value="1"/>
</dbReference>
<dbReference type="InterPro" id="IPR015424">
    <property type="entry name" value="PyrdxlP-dep_Trfase"/>
</dbReference>
<evidence type="ECO:0000256" key="1">
    <source>
        <dbReference type="ARBA" id="ARBA00001933"/>
    </source>
</evidence>
<dbReference type="Gene3D" id="3.40.640.10">
    <property type="entry name" value="Type I PLP-dependent aspartate aminotransferase-like (Major domain)"/>
    <property type="match status" value="1"/>
</dbReference>
<evidence type="ECO:0000256" key="3">
    <source>
        <dbReference type="ARBA" id="ARBA00022898"/>
    </source>
</evidence>
<name>A0ABN1RUZ0_9ACTN</name>
<keyword evidence="3 4" id="KW-0663">Pyridoxal phosphate</keyword>
<dbReference type="CDD" id="cd00614">
    <property type="entry name" value="CGS_like"/>
    <property type="match status" value="1"/>
</dbReference>
<gene>
    <name evidence="5" type="primary">megL</name>
    <name evidence="5" type="ORF">GCM10009550_62870</name>
</gene>
<comment type="cofactor">
    <cofactor evidence="1 4">
        <name>pyridoxal 5'-phosphate</name>
        <dbReference type="ChEBI" id="CHEBI:597326"/>
    </cofactor>
</comment>
<dbReference type="Proteomes" id="UP001500665">
    <property type="component" value="Unassembled WGS sequence"/>
</dbReference>
<dbReference type="PROSITE" id="PS00868">
    <property type="entry name" value="CYS_MET_METAB_PP"/>
    <property type="match status" value="1"/>
</dbReference>
<keyword evidence="6" id="KW-1185">Reference proteome</keyword>
<dbReference type="Gene3D" id="3.90.1150.10">
    <property type="entry name" value="Aspartate Aminotransferase, domain 1"/>
    <property type="match status" value="1"/>
</dbReference>
<dbReference type="Pfam" id="PF01053">
    <property type="entry name" value="Cys_Met_Meta_PP"/>
    <property type="match status" value="1"/>
</dbReference>
<protein>
    <submittedName>
        <fullName evidence="5">Methionine gamma-lyase</fullName>
    </submittedName>
</protein>
<comment type="caution">
    <text evidence="5">The sequence shown here is derived from an EMBL/GenBank/DDBJ whole genome shotgun (WGS) entry which is preliminary data.</text>
</comment>
<evidence type="ECO:0000313" key="6">
    <source>
        <dbReference type="Proteomes" id="UP001500665"/>
    </source>
</evidence>
<evidence type="ECO:0000313" key="5">
    <source>
        <dbReference type="EMBL" id="GAA0964609.1"/>
    </source>
</evidence>
<dbReference type="InterPro" id="IPR054542">
    <property type="entry name" value="Cys_met_metab_PP"/>
</dbReference>
<sequence length="393" mass="41625">MTDLRPETRAVHVPIIVPEGSRPLGMPIYQGHLFAFDSAQGMAEAFDGPNRAPFYSRLGNPTVKSFETALADLEGGAGALATASGMGAINAVLHGFLKAGDHVIAQSCLYGGTYGSFQTLASKWGVEVTYVSGEDPAEIREALRPNTRLLYLETIANPTTRVADLPALIAAAGPDVKKVVDNTFATPLLCRPLEHGADVVVHSATKYICGHGDAVAGVAVFASEADHHAVWKEAIELGMTLDPFAAFLLLRGLATLGLRVPRHCANALHLAKELASHPKVERVSYPSLPGHPDHETAQRLLDGGQGGGVLAFDLAGGRDAGRRFIESTELIALTASLGEAKTLVIHPASTSHRMYSAEALEAAGFTEGTVRLAVGIEHPDDLWQDVSRALDRI</sequence>
<dbReference type="InterPro" id="IPR015422">
    <property type="entry name" value="PyrdxlP-dep_Trfase_small"/>
</dbReference>
<dbReference type="InterPro" id="IPR015421">
    <property type="entry name" value="PyrdxlP-dep_Trfase_major"/>
</dbReference>
<dbReference type="InterPro" id="IPR000277">
    <property type="entry name" value="Cys/Met-Metab_PyrdxlP-dep_enz"/>
</dbReference>
<reference evidence="5 6" key="1">
    <citation type="journal article" date="2019" name="Int. J. Syst. Evol. Microbiol.">
        <title>The Global Catalogue of Microorganisms (GCM) 10K type strain sequencing project: providing services to taxonomists for standard genome sequencing and annotation.</title>
        <authorList>
            <consortium name="The Broad Institute Genomics Platform"/>
            <consortium name="The Broad Institute Genome Sequencing Center for Infectious Disease"/>
            <person name="Wu L."/>
            <person name="Ma J."/>
        </authorList>
    </citation>
    <scope>NUCLEOTIDE SEQUENCE [LARGE SCALE GENOMIC DNA]</scope>
    <source>
        <strain evidence="5 6">JCM 10696</strain>
    </source>
</reference>
<dbReference type="PANTHER" id="PTHR11808:SF85">
    <property type="entry name" value="CYSTATHIONINE GAMMA-LYASE-RELATED"/>
    <property type="match status" value="1"/>
</dbReference>
<comment type="similarity">
    <text evidence="2 4">Belongs to the trans-sulfuration enzymes family.</text>
</comment>
<dbReference type="PANTHER" id="PTHR11808">
    <property type="entry name" value="TRANS-SULFURATION ENZYME FAMILY MEMBER"/>
    <property type="match status" value="1"/>
</dbReference>
<dbReference type="SUPFAM" id="SSF53383">
    <property type="entry name" value="PLP-dependent transferases"/>
    <property type="match status" value="1"/>
</dbReference>
<organism evidence="5 6">
    <name type="scientific">Actinocorallia libanotica</name>
    <dbReference type="NCBI Taxonomy" id="46162"/>
    <lineage>
        <taxon>Bacteria</taxon>
        <taxon>Bacillati</taxon>
        <taxon>Actinomycetota</taxon>
        <taxon>Actinomycetes</taxon>
        <taxon>Streptosporangiales</taxon>
        <taxon>Thermomonosporaceae</taxon>
        <taxon>Actinocorallia</taxon>
    </lineage>
</organism>
<evidence type="ECO:0000256" key="4">
    <source>
        <dbReference type="RuleBase" id="RU362118"/>
    </source>
</evidence>